<dbReference type="NCBIfam" id="TIGR00731">
    <property type="entry name" value="bL25_bact_ctc"/>
    <property type="match status" value="1"/>
</dbReference>
<accession>A0A1L8CLA5</accession>
<dbReference type="InterPro" id="IPR029751">
    <property type="entry name" value="Ribosomal_L25_dom"/>
</dbReference>
<dbReference type="CDD" id="cd00495">
    <property type="entry name" value="Ribosomal_L25_TL5_CTC"/>
    <property type="match status" value="1"/>
</dbReference>
<dbReference type="RefSeq" id="WP_072659028.1">
    <property type="nucleotide sequence ID" value="NZ_BDFD01000004.1"/>
</dbReference>
<dbReference type="Gene3D" id="2.40.240.10">
    <property type="entry name" value="Ribosomal Protein L25, Chain P"/>
    <property type="match status" value="1"/>
</dbReference>
<dbReference type="NCBIfam" id="NF004612">
    <property type="entry name" value="PRK05943.1"/>
    <property type="match status" value="1"/>
</dbReference>
<evidence type="ECO:0000256" key="5">
    <source>
        <dbReference type="HAMAP-Rule" id="MF_01334"/>
    </source>
</evidence>
<feature type="compositionally biased region" description="Acidic residues" evidence="6">
    <location>
        <begin position="196"/>
        <end position="213"/>
    </location>
</feature>
<feature type="domain" description="Large ribosomal subunit protein bL25 L25" evidence="7">
    <location>
        <begin position="7"/>
        <end position="95"/>
    </location>
</feature>
<organism evidence="9 10">
    <name type="scientific">Mariprofundus micogutta</name>
    <dbReference type="NCBI Taxonomy" id="1921010"/>
    <lineage>
        <taxon>Bacteria</taxon>
        <taxon>Pseudomonadati</taxon>
        <taxon>Pseudomonadota</taxon>
        <taxon>Candidatius Mariprofundia</taxon>
        <taxon>Mariprofundales</taxon>
        <taxon>Mariprofundaceae</taxon>
        <taxon>Mariprofundus</taxon>
    </lineage>
</organism>
<dbReference type="GO" id="GO:0003735">
    <property type="term" value="F:structural constituent of ribosome"/>
    <property type="evidence" value="ECO:0007669"/>
    <property type="project" value="InterPro"/>
</dbReference>
<evidence type="ECO:0000313" key="9">
    <source>
        <dbReference type="EMBL" id="GAV19700.1"/>
    </source>
</evidence>
<comment type="similarity">
    <text evidence="5">Belongs to the bacterial ribosomal protein bL25 family. CTC subfamily.</text>
</comment>
<dbReference type="InterPro" id="IPR020056">
    <property type="entry name" value="Rbsml_bL25/Gln-tRNA_synth_N"/>
</dbReference>
<evidence type="ECO:0000256" key="1">
    <source>
        <dbReference type="ARBA" id="ARBA00022730"/>
    </source>
</evidence>
<dbReference type="InterPro" id="IPR020930">
    <property type="entry name" value="Ribosomal_uL5_bac-type"/>
</dbReference>
<evidence type="ECO:0000313" key="10">
    <source>
        <dbReference type="Proteomes" id="UP000231632"/>
    </source>
</evidence>
<keyword evidence="10" id="KW-1185">Reference proteome</keyword>
<proteinExistence type="inferred from homology"/>
<dbReference type="AlphaFoldDB" id="A0A1L8CLA5"/>
<evidence type="ECO:0000256" key="6">
    <source>
        <dbReference type="SAM" id="MobiDB-lite"/>
    </source>
</evidence>
<gene>
    <name evidence="5" type="primary">rplY</name>
    <name evidence="5" type="synonym">ctc</name>
    <name evidence="9" type="ORF">MMIC_P0651</name>
</gene>
<evidence type="ECO:0000259" key="7">
    <source>
        <dbReference type="Pfam" id="PF01386"/>
    </source>
</evidence>
<keyword evidence="3 5" id="KW-0689">Ribosomal protein</keyword>
<keyword evidence="2 5" id="KW-0694">RNA-binding</keyword>
<dbReference type="InterPro" id="IPR020057">
    <property type="entry name" value="Ribosomal_bL25_b-dom"/>
</dbReference>
<dbReference type="Pfam" id="PF14693">
    <property type="entry name" value="Ribosomal_TL5_C"/>
    <property type="match status" value="1"/>
</dbReference>
<dbReference type="Gene3D" id="2.170.120.20">
    <property type="entry name" value="Ribosomal protein L25, beta domain"/>
    <property type="match status" value="1"/>
</dbReference>
<evidence type="ECO:0000256" key="4">
    <source>
        <dbReference type="ARBA" id="ARBA00023274"/>
    </source>
</evidence>
<dbReference type="HAMAP" id="MF_01334">
    <property type="entry name" value="Ribosomal_bL25_CTC"/>
    <property type="match status" value="1"/>
</dbReference>
<sequence length="213" mass="23168">MTDFVVEAELREETGRAATRRLRRAGKMPGIIYGGDKPDLAITMDYNTVSKLLNEEAFHTSMLEVKVKGSRGKNTVLLKDSQWDPILDTATHLDFFRVSGADAITMDVPVLAVNFEKCPGVAKGGLVALIRHTLEVSCRADSIPEHIEVDCSELDMGDTVHIEDITLPEGVEVFHDVNFTVLNLAPPKQASGGDATGDELSEEAEAETTPDSE</sequence>
<reference evidence="9 10" key="1">
    <citation type="journal article" date="2017" name="Arch. Microbiol.">
        <title>Mariprofundus micogutta sp. nov., a novel iron-oxidizing zetaproteobacterium isolated from a deep-sea hydrothermal field at the Bayonnaise knoll of the Izu-Ogasawara arc, and a description of Mariprofundales ord. nov. and Zetaproteobacteria classis nov.</title>
        <authorList>
            <person name="Makita H."/>
            <person name="Tanaka E."/>
            <person name="Mitsunobu S."/>
            <person name="Miyazaki M."/>
            <person name="Nunoura T."/>
            <person name="Uematsu K."/>
            <person name="Takaki Y."/>
            <person name="Nishi S."/>
            <person name="Shimamura S."/>
            <person name="Takai K."/>
        </authorList>
    </citation>
    <scope>NUCLEOTIDE SEQUENCE [LARGE SCALE GENOMIC DNA]</scope>
    <source>
        <strain evidence="9 10">ET2</strain>
    </source>
</reference>
<dbReference type="NCBIfam" id="NF004128">
    <property type="entry name" value="PRK05618.1-2"/>
    <property type="match status" value="1"/>
</dbReference>
<keyword evidence="4 5" id="KW-0687">Ribonucleoprotein</keyword>
<feature type="region of interest" description="Disordered" evidence="6">
    <location>
        <begin position="187"/>
        <end position="213"/>
    </location>
</feature>
<dbReference type="EMBL" id="BDFD01000004">
    <property type="protein sequence ID" value="GAV19700.1"/>
    <property type="molecule type" value="Genomic_DNA"/>
</dbReference>
<protein>
    <recommendedName>
        <fullName evidence="5">Large ribosomal subunit protein bL25</fullName>
    </recommendedName>
    <alternativeName>
        <fullName evidence="5">General stress protein CTC</fullName>
    </alternativeName>
</protein>
<comment type="caution">
    <text evidence="9">The sequence shown here is derived from an EMBL/GenBank/DDBJ whole genome shotgun (WGS) entry which is preliminary data.</text>
</comment>
<dbReference type="STRING" id="1921010.MMIC_P0651"/>
<dbReference type="PANTHER" id="PTHR33284:SF1">
    <property type="entry name" value="RIBOSOMAL PROTEIN L25_GLN-TRNA SYNTHETASE, ANTI-CODON-BINDING DOMAIN-CONTAINING PROTEIN"/>
    <property type="match status" value="1"/>
</dbReference>
<name>A0A1L8CLA5_9PROT</name>
<dbReference type="SUPFAM" id="SSF50715">
    <property type="entry name" value="Ribosomal protein L25-like"/>
    <property type="match status" value="1"/>
</dbReference>
<feature type="domain" description="Large ribosomal subunit protein bL25 beta" evidence="8">
    <location>
        <begin position="104"/>
        <end position="188"/>
    </location>
</feature>
<dbReference type="GO" id="GO:0022625">
    <property type="term" value="C:cytosolic large ribosomal subunit"/>
    <property type="evidence" value="ECO:0007669"/>
    <property type="project" value="TreeGrafter"/>
</dbReference>
<comment type="subunit">
    <text evidence="5">Part of the 50S ribosomal subunit; part of the 5S rRNA/L5/L18/L25 subcomplex. Contacts the 5S rRNA. Binds to the 5S rRNA independently of L5 and L18.</text>
</comment>
<dbReference type="Proteomes" id="UP000231632">
    <property type="component" value="Unassembled WGS sequence"/>
</dbReference>
<dbReference type="PANTHER" id="PTHR33284">
    <property type="entry name" value="RIBOSOMAL PROTEIN L25/GLN-TRNA SYNTHETASE, ANTI-CODON-BINDING DOMAIN-CONTAINING PROTEIN"/>
    <property type="match status" value="1"/>
</dbReference>
<keyword evidence="1 5" id="KW-0699">rRNA-binding</keyword>
<dbReference type="InterPro" id="IPR001021">
    <property type="entry name" value="Ribosomal_bL25_long"/>
</dbReference>
<dbReference type="InterPro" id="IPR011035">
    <property type="entry name" value="Ribosomal_bL25/Gln-tRNA_synth"/>
</dbReference>
<dbReference type="Pfam" id="PF01386">
    <property type="entry name" value="Ribosomal_L25p"/>
    <property type="match status" value="1"/>
</dbReference>
<dbReference type="GO" id="GO:0006412">
    <property type="term" value="P:translation"/>
    <property type="evidence" value="ECO:0007669"/>
    <property type="project" value="UniProtKB-UniRule"/>
</dbReference>
<evidence type="ECO:0000256" key="3">
    <source>
        <dbReference type="ARBA" id="ARBA00022980"/>
    </source>
</evidence>
<dbReference type="GO" id="GO:0008097">
    <property type="term" value="F:5S rRNA binding"/>
    <property type="evidence" value="ECO:0007669"/>
    <property type="project" value="InterPro"/>
</dbReference>
<evidence type="ECO:0000259" key="8">
    <source>
        <dbReference type="Pfam" id="PF14693"/>
    </source>
</evidence>
<comment type="function">
    <text evidence="5">This is one of the proteins that binds to the 5S RNA in the ribosome where it forms part of the central protuberance.</text>
</comment>
<dbReference type="InterPro" id="IPR037121">
    <property type="entry name" value="Ribosomal_bL25_C"/>
</dbReference>
<evidence type="ECO:0000256" key="2">
    <source>
        <dbReference type="ARBA" id="ARBA00022884"/>
    </source>
</evidence>
<dbReference type="OrthoDB" id="5293909at2"/>